<feature type="compositionally biased region" description="Polar residues" evidence="9">
    <location>
        <begin position="1762"/>
        <end position="1798"/>
    </location>
</feature>
<keyword evidence="2" id="KW-0479">Metal-binding</keyword>
<evidence type="ECO:0000256" key="9">
    <source>
        <dbReference type="SAM" id="MobiDB-lite"/>
    </source>
</evidence>
<feature type="compositionally biased region" description="Polar residues" evidence="9">
    <location>
        <begin position="1863"/>
        <end position="1875"/>
    </location>
</feature>
<evidence type="ECO:0000259" key="12">
    <source>
        <dbReference type="PROSITE" id="PS51183"/>
    </source>
</evidence>
<dbReference type="InterPro" id="IPR013637">
    <property type="entry name" value="Lys_sp_deMease-like_dom"/>
</dbReference>
<dbReference type="PROSITE" id="PS51184">
    <property type="entry name" value="JMJC"/>
    <property type="match status" value="1"/>
</dbReference>
<dbReference type="CDD" id="cd15518">
    <property type="entry name" value="PHD_Ecm5p_Lid2p_like"/>
    <property type="match status" value="1"/>
</dbReference>
<feature type="region of interest" description="Disordered" evidence="9">
    <location>
        <begin position="456"/>
        <end position="541"/>
    </location>
</feature>
<dbReference type="InterPro" id="IPR004198">
    <property type="entry name" value="Znf_C5HC2"/>
</dbReference>
<evidence type="ECO:0000256" key="1">
    <source>
        <dbReference type="ARBA" id="ARBA00004123"/>
    </source>
</evidence>
<dbReference type="InterPro" id="IPR003347">
    <property type="entry name" value="JmjC_dom"/>
</dbReference>
<dbReference type="InterPro" id="IPR036431">
    <property type="entry name" value="ARID_dom_sf"/>
</dbReference>
<feature type="compositionally biased region" description="Low complexity" evidence="9">
    <location>
        <begin position="208"/>
        <end position="220"/>
    </location>
</feature>
<dbReference type="SUPFAM" id="SSF51197">
    <property type="entry name" value="Clavaminate synthase-like"/>
    <property type="match status" value="1"/>
</dbReference>
<organism evidence="14 15">
    <name type="scientific">Trichophyton rubrum</name>
    <name type="common">Athlete's foot fungus</name>
    <name type="synonym">Epidermophyton rubrum</name>
    <dbReference type="NCBI Taxonomy" id="5551"/>
    <lineage>
        <taxon>Eukaryota</taxon>
        <taxon>Fungi</taxon>
        <taxon>Dikarya</taxon>
        <taxon>Ascomycota</taxon>
        <taxon>Pezizomycotina</taxon>
        <taxon>Eurotiomycetes</taxon>
        <taxon>Eurotiomycetidae</taxon>
        <taxon>Onygenales</taxon>
        <taxon>Arthrodermataceae</taxon>
        <taxon>Trichophyton</taxon>
    </lineage>
</organism>
<dbReference type="SMART" id="SM00545">
    <property type="entry name" value="JmjN"/>
    <property type="match status" value="1"/>
</dbReference>
<proteinExistence type="predicted"/>
<dbReference type="SUPFAM" id="SSF57903">
    <property type="entry name" value="FYVE/PHD zinc finger"/>
    <property type="match status" value="2"/>
</dbReference>
<dbReference type="Pfam" id="PF02373">
    <property type="entry name" value="JmjC"/>
    <property type="match status" value="1"/>
</dbReference>
<accession>A0A178F621</accession>
<gene>
    <name evidence="14" type="ORF">A7C99_2294</name>
</gene>
<feature type="region of interest" description="Disordered" evidence="9">
    <location>
        <begin position="1521"/>
        <end position="1542"/>
    </location>
</feature>
<dbReference type="CDD" id="cd15519">
    <property type="entry name" value="PHD1_Lid2p_like"/>
    <property type="match status" value="1"/>
</dbReference>
<dbReference type="FunFam" id="3.30.40.10:FF:000322">
    <property type="entry name" value="PHD transcription factor (Rum1)"/>
    <property type="match status" value="1"/>
</dbReference>
<dbReference type="InterPro" id="IPR013083">
    <property type="entry name" value="Znf_RING/FYVE/PHD"/>
</dbReference>
<feature type="compositionally biased region" description="Polar residues" evidence="9">
    <location>
        <begin position="532"/>
        <end position="541"/>
    </location>
</feature>
<feature type="domain" description="ARID" evidence="11">
    <location>
        <begin position="352"/>
        <end position="445"/>
    </location>
</feature>
<dbReference type="GO" id="GO:0034647">
    <property type="term" value="F:histone H3K4me/H3K4me2/H3K4me3 demethylase activity"/>
    <property type="evidence" value="ECO:0007669"/>
    <property type="project" value="TreeGrafter"/>
</dbReference>
<feature type="compositionally biased region" description="Basic and acidic residues" evidence="9">
    <location>
        <begin position="262"/>
        <end position="285"/>
    </location>
</feature>
<feature type="compositionally biased region" description="Polar residues" evidence="9">
    <location>
        <begin position="654"/>
        <end position="675"/>
    </location>
</feature>
<dbReference type="InterPro" id="IPR011011">
    <property type="entry name" value="Znf_FYVE_PHD"/>
</dbReference>
<dbReference type="FunFam" id="2.60.120.650:FF:000014">
    <property type="entry name" value="PHD transcription factor (Rum1)"/>
    <property type="match status" value="1"/>
</dbReference>
<dbReference type="Gene3D" id="1.10.150.60">
    <property type="entry name" value="ARID DNA-binding domain"/>
    <property type="match status" value="1"/>
</dbReference>
<keyword evidence="4 8" id="KW-0863">Zinc-finger</keyword>
<protein>
    <submittedName>
        <fullName evidence="14">PHD transcription factor</fullName>
    </submittedName>
</protein>
<evidence type="ECO:0000256" key="5">
    <source>
        <dbReference type="ARBA" id="ARBA00022833"/>
    </source>
</evidence>
<feature type="region of interest" description="Disordered" evidence="9">
    <location>
        <begin position="204"/>
        <end position="292"/>
    </location>
</feature>
<feature type="compositionally biased region" description="Low complexity" evidence="9">
    <location>
        <begin position="227"/>
        <end position="240"/>
    </location>
</feature>
<evidence type="ECO:0000256" key="6">
    <source>
        <dbReference type="ARBA" id="ARBA00023004"/>
    </source>
</evidence>
<comment type="subcellular location">
    <subcellularLocation>
        <location evidence="1">Nucleus</location>
    </subcellularLocation>
</comment>
<feature type="region of interest" description="Disordered" evidence="9">
    <location>
        <begin position="562"/>
        <end position="686"/>
    </location>
</feature>
<dbReference type="InterPro" id="IPR019787">
    <property type="entry name" value="Znf_PHD-finger"/>
</dbReference>
<dbReference type="SMART" id="SM00501">
    <property type="entry name" value="BRIGHT"/>
    <property type="match status" value="1"/>
</dbReference>
<dbReference type="Pfam" id="PF00628">
    <property type="entry name" value="PHD"/>
    <property type="match status" value="2"/>
</dbReference>
<evidence type="ECO:0000259" key="13">
    <source>
        <dbReference type="PROSITE" id="PS51184"/>
    </source>
</evidence>
<comment type="caution">
    <text evidence="14">The sequence shown here is derived from an EMBL/GenBank/DDBJ whole genome shotgun (WGS) entry which is preliminary data.</text>
</comment>
<keyword evidence="7" id="KW-0539">Nucleus</keyword>
<name>A0A178F621_TRIRU</name>
<dbReference type="Gene3D" id="3.30.40.10">
    <property type="entry name" value="Zinc/RING finger domain, C3HC4 (zinc finger)"/>
    <property type="match status" value="2"/>
</dbReference>
<dbReference type="InterPro" id="IPR019786">
    <property type="entry name" value="Zinc_finger_PHD-type_CS"/>
</dbReference>
<evidence type="ECO:0000256" key="8">
    <source>
        <dbReference type="PROSITE-ProRule" id="PRU00146"/>
    </source>
</evidence>
<evidence type="ECO:0000256" key="3">
    <source>
        <dbReference type="ARBA" id="ARBA00022737"/>
    </source>
</evidence>
<feature type="compositionally biased region" description="Polar residues" evidence="9">
    <location>
        <begin position="1806"/>
        <end position="1838"/>
    </location>
</feature>
<feature type="compositionally biased region" description="Polar residues" evidence="9">
    <location>
        <begin position="1933"/>
        <end position="1960"/>
    </location>
</feature>
<evidence type="ECO:0000313" key="14">
    <source>
        <dbReference type="EMBL" id="OAL66897.1"/>
    </source>
</evidence>
<evidence type="ECO:0000313" key="15">
    <source>
        <dbReference type="Proteomes" id="UP000243015"/>
    </source>
</evidence>
<dbReference type="PROSITE" id="PS51183">
    <property type="entry name" value="JMJN"/>
    <property type="match status" value="1"/>
</dbReference>
<feature type="region of interest" description="Disordered" evidence="9">
    <location>
        <begin position="1694"/>
        <end position="1716"/>
    </location>
</feature>
<dbReference type="VEuPathDB" id="FungiDB:TERG_12576"/>
<dbReference type="InterPro" id="IPR001965">
    <property type="entry name" value="Znf_PHD"/>
</dbReference>
<dbReference type="GO" id="GO:0008270">
    <property type="term" value="F:zinc ion binding"/>
    <property type="evidence" value="ECO:0007669"/>
    <property type="project" value="UniProtKB-KW"/>
</dbReference>
<evidence type="ECO:0000256" key="7">
    <source>
        <dbReference type="ARBA" id="ARBA00023242"/>
    </source>
</evidence>
<evidence type="ECO:0000256" key="2">
    <source>
        <dbReference type="ARBA" id="ARBA00022723"/>
    </source>
</evidence>
<dbReference type="VEuPathDB" id="FungiDB:TERG_04550"/>
<dbReference type="Pfam" id="PF01388">
    <property type="entry name" value="ARID"/>
    <property type="match status" value="1"/>
</dbReference>
<dbReference type="PROSITE" id="PS50016">
    <property type="entry name" value="ZF_PHD_2"/>
    <property type="match status" value="2"/>
</dbReference>
<feature type="compositionally biased region" description="Polar residues" evidence="9">
    <location>
        <begin position="599"/>
        <end position="609"/>
    </location>
</feature>
<evidence type="ECO:0000259" key="11">
    <source>
        <dbReference type="PROSITE" id="PS51011"/>
    </source>
</evidence>
<dbReference type="FunFam" id="1.10.150.60:FF:000010">
    <property type="entry name" value="PHD transcription factor (Rum1)"/>
    <property type="match status" value="1"/>
</dbReference>
<keyword evidence="6" id="KW-0408">Iron</keyword>
<dbReference type="Pfam" id="PF08429">
    <property type="entry name" value="PLU-1"/>
    <property type="match status" value="1"/>
</dbReference>
<evidence type="ECO:0000259" key="10">
    <source>
        <dbReference type="PROSITE" id="PS50016"/>
    </source>
</evidence>
<feature type="domain" description="PHD-type" evidence="10">
    <location>
        <begin position="1548"/>
        <end position="1597"/>
    </location>
</feature>
<dbReference type="Gene3D" id="2.60.120.650">
    <property type="entry name" value="Cupin"/>
    <property type="match status" value="1"/>
</dbReference>
<evidence type="ECO:0000256" key="4">
    <source>
        <dbReference type="ARBA" id="ARBA00022771"/>
    </source>
</evidence>
<feature type="domain" description="JmjC" evidence="13">
    <location>
        <begin position="822"/>
        <end position="988"/>
    </location>
</feature>
<reference evidence="14 15" key="1">
    <citation type="submission" date="2016-05" db="EMBL/GenBank/DDBJ databases">
        <title>Genome sequencing of Trichophyton rubrum CMCC(F)T1i isolated from hair.</title>
        <authorList>
            <person name="Zhan P."/>
            <person name="Tao Y."/>
            <person name="Liu W."/>
        </authorList>
    </citation>
    <scope>NUCLEOTIDE SEQUENCE [LARGE SCALE GENOMIC DNA]</scope>
    <source>
        <strain evidence="15">CMCC(F)T1i</strain>
    </source>
</reference>
<dbReference type="Pfam" id="PF02928">
    <property type="entry name" value="zf-C5HC2"/>
    <property type="match status" value="1"/>
</dbReference>
<dbReference type="PANTHER" id="PTHR10694:SF33">
    <property type="entry name" value="LYSINE-SPECIFIC DEMETHYLASE 5"/>
    <property type="match status" value="1"/>
</dbReference>
<dbReference type="GO" id="GO:0000785">
    <property type="term" value="C:chromatin"/>
    <property type="evidence" value="ECO:0007669"/>
    <property type="project" value="TreeGrafter"/>
</dbReference>
<feature type="compositionally biased region" description="Basic and acidic residues" evidence="9">
    <location>
        <begin position="677"/>
        <end position="686"/>
    </location>
</feature>
<dbReference type="Pfam" id="PF02375">
    <property type="entry name" value="JmjN"/>
    <property type="match status" value="1"/>
</dbReference>
<sequence>MPACSTGPAEAKQGARGRKMRLAFALQTPSNTTAEKPSLTFRLSRLSDQKPVDEASSTLHARDSRCYETPDPVQPVPPRPLTDLGPPERPPVRHSILTAEEYTATSPSLALFPSSRSGTQESIPGRHLYRTLDIIYLRPAYPSPCLALDSLLYSQCIRDTPFIYYYSRDEIPDLPSSSPPLCSLPLQASLISHNLIMAVVTSSEGHNAGQQPQTHAQQQHQSHHQSSHSNSRSSMQAASATSSYGVNVPLSARRSAPLDLSTVERREQVPATRDPPKRNRPHDLQEAPTFYPTEEEFKDPMAYIRKISPEGRKYGICKVVPPQSWNPAFAIDTERFHFRTRRQELNSVEGGTRANLNYLDQLTKFHKQHGTSLTRFPSVDKRPLDLYKLKKAVEIRGGFEQVCKLKKWAEIGRDLGYSGKIMSSLSTSLKNSYQRWLQPYEEYLLVAKPGVQHQLEVENGGPFAPSPNQSPAEKRKHPMQNGHRMSSDSRVEDNSSTQRVSTAPNTSTVDGEEGSGSAVETPREATPAPVQQPISSGFTAVNSRPSGFAAINMPSSFTAVNRAAPEVKRESDDATGNSSHADSIPGSGKPSPEQKRTKSNSASLTNGQNGHDEHSLKRVHSSGGNSQTENDDSEEGGNGRRSKRLKKDGMPSVAGSNLNLLRPSPSQTKSKNGTCKTGDKCESCGKTDKESTILACDGCDIGYHMHCLDPPLTTIPDYDWHCPKCLVGTGEYGFEEGGIYSLKQFQEKANQFKKNYFGSKIPFQATSAPTPQLYEAEDSVEREFWRLVESLTETVEVEYGADIHSTTHGSGFPTVERNPLDPHATDPWNLNVLPLHPESLFRHIKSDVSGMTVPWVYVGMCFSTFCWHNEDHYAFSANYQHFGSTKTWYGIPGADAEAFEEAMRQAVPELFETQPDLLFQLVTLLPPNQLKKAGVNVYALDQRAGQFVITYPQAYHAGFNHGFNCNEAVNFAPSEWEPFGQSGVDRLQEFRRQPCFSHDEMLLTAASKDTSISTAKWLGKALRRMCDREMEQRANLLARSREVDNRNGIQNGDQNAKPADLPALPVSVEEADLLEDEYQCSYCKAYSYLSLFRCHKSGKQLCLVHAGITECCGSEPAHYLRGPDHSVRYRLSDEDLQKIVQKVEDRAKIPEAWAERLDRILEDEPKPSLKALHALLSEGEKIPYHLPGLQDLSAFVQRCDKWVEEANNYLTRKQQNRRKNEKIWRKGNPAKAAQMEERDRELRSIEKIHSLLTEADRLSFDCPQITALHEKVQEIERFQRDAQAVFISAHTASAQAVEELVELGRNFCLDIPEVDKLERVLQQMKWNEDARRRREQYQTLEDCADFIKQAEELNISEANNHLLYFREMYCSGVAWEAKAKELMSVEAVHYQQLEALSAQAARFPVSPDTLAAVDAILTKQREAQRQISTMYEKSKSSDFRERPHYRDVRDLMESLVQLNSKPNGTIDLEREQKRHEDWMRKGKKLFGKANAPLHILKMHMQYVQKRNSYCFDLDDRFRPPVEPASREATPDGSGESQPWAGSRSKKKDVFCICRQQESGLMIECEVCHEWYHGKCLKIARGKVKEYDSYTCPICDWRVKIPRDAARPKLEDLLEWQSELSDLPFQPEEEEILTSIIDQATSFRDFLRPFTNPACMTAEEVPTQIFYLRKIEGAEVLLAYETNYFRQEVHKWNPVAPEPPPILEQSLSTRKPRPTKQQKIMAQLGIEKPEDIPLHLRTKHHIFPSKRKSIEPQNGRPPPLQPAASNRSSTPVDNPRSVSVGTDQVPSSMAATQAPQTPASYPFNHPFQLSSSEQNATFGASSGPFLTQENGDQSPSFSPGSPAARHSGLDPSFFSPPSFERNHQLPQGSESENMKGNTGVVVDDVDAHNPFGSSPRANMDELFADLTNHDNEPEHVEEISHANEALEALKSAQACGSRTGSVSEPGNNGTNGDSDLHQNASHHNDNEHQNGGGLGEEYLS</sequence>
<dbReference type="Proteomes" id="UP000243015">
    <property type="component" value="Unassembled WGS sequence"/>
</dbReference>
<feature type="region of interest" description="Disordered" evidence="9">
    <location>
        <begin position="1929"/>
        <end position="1979"/>
    </location>
</feature>
<dbReference type="SMART" id="SM00249">
    <property type="entry name" value="PHD"/>
    <property type="match status" value="2"/>
</dbReference>
<dbReference type="SMART" id="SM00558">
    <property type="entry name" value="JmjC"/>
    <property type="match status" value="1"/>
</dbReference>
<keyword evidence="3" id="KW-0677">Repeat</keyword>
<keyword evidence="5" id="KW-0862">Zinc</keyword>
<feature type="region of interest" description="Disordered" evidence="9">
    <location>
        <begin position="1741"/>
        <end position="1876"/>
    </location>
</feature>
<dbReference type="PANTHER" id="PTHR10694">
    <property type="entry name" value="LYSINE-SPECIFIC DEMETHYLASE"/>
    <property type="match status" value="1"/>
</dbReference>
<feature type="compositionally biased region" description="Gly residues" evidence="9">
    <location>
        <begin position="1969"/>
        <end position="1979"/>
    </location>
</feature>
<dbReference type="CDD" id="cd16100">
    <property type="entry name" value="ARID"/>
    <property type="match status" value="1"/>
</dbReference>
<dbReference type="PROSITE" id="PS01359">
    <property type="entry name" value="ZF_PHD_1"/>
    <property type="match status" value="2"/>
</dbReference>
<dbReference type="SUPFAM" id="SSF46774">
    <property type="entry name" value="ARID-like"/>
    <property type="match status" value="1"/>
</dbReference>
<dbReference type="PROSITE" id="PS51011">
    <property type="entry name" value="ARID"/>
    <property type="match status" value="1"/>
</dbReference>
<dbReference type="GO" id="GO:0005634">
    <property type="term" value="C:nucleus"/>
    <property type="evidence" value="ECO:0007669"/>
    <property type="project" value="UniProtKB-SubCell"/>
</dbReference>
<dbReference type="EMBL" id="LHPM01000012">
    <property type="protein sequence ID" value="OAL66897.1"/>
    <property type="molecule type" value="Genomic_DNA"/>
</dbReference>
<dbReference type="GO" id="GO:0003677">
    <property type="term" value="F:DNA binding"/>
    <property type="evidence" value="ECO:0007669"/>
    <property type="project" value="InterPro"/>
</dbReference>
<dbReference type="FunFam" id="2.60.120.650:FF:000035">
    <property type="entry name" value="PHD transcription factor Rum1"/>
    <property type="match status" value="1"/>
</dbReference>
<feature type="domain" description="PHD-type" evidence="10">
    <location>
        <begin position="678"/>
        <end position="728"/>
    </location>
</feature>
<feature type="region of interest" description="Disordered" evidence="9">
    <location>
        <begin position="26"/>
        <end position="88"/>
    </location>
</feature>
<dbReference type="InterPro" id="IPR003349">
    <property type="entry name" value="JmjN"/>
</dbReference>
<feature type="compositionally biased region" description="Polar residues" evidence="9">
    <location>
        <begin position="494"/>
        <end position="509"/>
    </location>
</feature>
<feature type="domain" description="JmjN" evidence="12">
    <location>
        <begin position="287"/>
        <end position="328"/>
    </location>
</feature>
<dbReference type="SMART" id="SM01014">
    <property type="entry name" value="ARID"/>
    <property type="match status" value="1"/>
</dbReference>
<dbReference type="GO" id="GO:0006355">
    <property type="term" value="P:regulation of DNA-templated transcription"/>
    <property type="evidence" value="ECO:0007669"/>
    <property type="project" value="TreeGrafter"/>
</dbReference>
<dbReference type="InterPro" id="IPR001606">
    <property type="entry name" value="ARID_dom"/>
</dbReference>